<evidence type="ECO:0000256" key="8">
    <source>
        <dbReference type="ARBA" id="ARBA00029586"/>
    </source>
</evidence>
<feature type="region of interest" description="Disordered" evidence="10">
    <location>
        <begin position="37"/>
        <end position="59"/>
    </location>
</feature>
<evidence type="ECO:0000256" key="4">
    <source>
        <dbReference type="ARBA" id="ARBA00022723"/>
    </source>
</evidence>
<dbReference type="PROSITE" id="PS51318">
    <property type="entry name" value="TAT"/>
    <property type="match status" value="1"/>
</dbReference>
<dbReference type="Pfam" id="PF00355">
    <property type="entry name" value="Rieske"/>
    <property type="match status" value="1"/>
</dbReference>
<evidence type="ECO:0000256" key="1">
    <source>
        <dbReference type="ARBA" id="ARBA00002494"/>
    </source>
</evidence>
<dbReference type="InterPro" id="IPR006311">
    <property type="entry name" value="TAT_signal"/>
</dbReference>
<organism evidence="12 13">
    <name type="scientific">Nocardia tengchongensis</name>
    <dbReference type="NCBI Taxonomy" id="2055889"/>
    <lineage>
        <taxon>Bacteria</taxon>
        <taxon>Bacillati</taxon>
        <taxon>Actinomycetota</taxon>
        <taxon>Actinomycetes</taxon>
        <taxon>Mycobacteriales</taxon>
        <taxon>Nocardiaceae</taxon>
        <taxon>Nocardia</taxon>
    </lineage>
</organism>
<evidence type="ECO:0000256" key="3">
    <source>
        <dbReference type="ARBA" id="ARBA00022714"/>
    </source>
</evidence>
<dbReference type="InterPro" id="IPR014349">
    <property type="entry name" value="Rieske_Fe-S_prot"/>
</dbReference>
<dbReference type="PRINTS" id="PR00162">
    <property type="entry name" value="RIESKE"/>
</dbReference>
<protein>
    <recommendedName>
        <fullName evidence="2">Cytochrome bc1 complex Rieske iron-sulfur subunit</fullName>
    </recommendedName>
    <alternativeName>
        <fullName evidence="8">Cytochrome bc1 reductase complex subunit QcrA</fullName>
    </alternativeName>
</protein>
<evidence type="ECO:0000256" key="2">
    <source>
        <dbReference type="ARBA" id="ARBA00015816"/>
    </source>
</evidence>
<evidence type="ECO:0000256" key="9">
    <source>
        <dbReference type="ARBA" id="ARBA00034078"/>
    </source>
</evidence>
<evidence type="ECO:0000256" key="10">
    <source>
        <dbReference type="SAM" id="MobiDB-lite"/>
    </source>
</evidence>
<dbReference type="InterPro" id="IPR005805">
    <property type="entry name" value="Rieske_Fe-S_prot_C"/>
</dbReference>
<evidence type="ECO:0000313" key="13">
    <source>
        <dbReference type="Proteomes" id="UP000683310"/>
    </source>
</evidence>
<keyword evidence="4" id="KW-0479">Metal-binding</keyword>
<dbReference type="PANTHER" id="PTHR10134">
    <property type="entry name" value="CYTOCHROME B-C1 COMPLEX SUBUNIT RIESKE, MITOCHONDRIAL"/>
    <property type="match status" value="1"/>
</dbReference>
<evidence type="ECO:0000256" key="7">
    <source>
        <dbReference type="ARBA" id="ARBA00023157"/>
    </source>
</evidence>
<dbReference type="InterPro" id="IPR036922">
    <property type="entry name" value="Rieske_2Fe-2S_sf"/>
</dbReference>
<dbReference type="SUPFAM" id="SSF50022">
    <property type="entry name" value="ISP domain"/>
    <property type="match status" value="1"/>
</dbReference>
<accession>A0ABX8CVU3</accession>
<dbReference type="InterPro" id="IPR017941">
    <property type="entry name" value="Rieske_2Fe-2S"/>
</dbReference>
<comment type="cofactor">
    <cofactor evidence="9">
        <name>[2Fe-2S] cluster</name>
        <dbReference type="ChEBI" id="CHEBI:190135"/>
    </cofactor>
</comment>
<dbReference type="PROSITE" id="PS51296">
    <property type="entry name" value="RIESKE"/>
    <property type="match status" value="1"/>
</dbReference>
<evidence type="ECO:0000259" key="11">
    <source>
        <dbReference type="PROSITE" id="PS51296"/>
    </source>
</evidence>
<sequence length="152" mass="15030">MTDTTPDPGGFRLDRRTALATTAVAATALVVVGCGSTSDKPASAAPRAEPGGPDQMPAKKLDTLANTADVPVGGGLITGGTVITQPSAGSFQGFSATCTHLGCQVNSVSGGLIRCPCHGSTFNLDGSVAGGPAPRALDPRAIRVEGDQIVSA</sequence>
<dbReference type="Proteomes" id="UP000683310">
    <property type="component" value="Chromosome"/>
</dbReference>
<comment type="function">
    <text evidence="1">Iron-sulfur subunit of the cytochrome bc1 complex, an essential component of the respiratory electron transport chain required for ATP synthesis. The bc1 complex catalyzes the oxidation of menaquinol and the reduction of cytochrome c in the respiratory chain. The bc1 complex operates through a Q-cycle mechanism that couples electron transfer to generation of the proton gradient that drives ATP synthesis.</text>
</comment>
<dbReference type="CDD" id="cd03467">
    <property type="entry name" value="Rieske"/>
    <property type="match status" value="1"/>
</dbReference>
<evidence type="ECO:0000256" key="6">
    <source>
        <dbReference type="ARBA" id="ARBA00023014"/>
    </source>
</evidence>
<evidence type="ECO:0000313" key="12">
    <source>
        <dbReference type="EMBL" id="QVI24018.1"/>
    </source>
</evidence>
<proteinExistence type="predicted"/>
<keyword evidence="3" id="KW-0001">2Fe-2S</keyword>
<name>A0ABX8CVU3_9NOCA</name>
<keyword evidence="5" id="KW-0408">Iron</keyword>
<evidence type="ECO:0000256" key="5">
    <source>
        <dbReference type="ARBA" id="ARBA00023004"/>
    </source>
</evidence>
<gene>
    <name evidence="12" type="ORF">KHQ06_15225</name>
</gene>
<keyword evidence="7" id="KW-1015">Disulfide bond</keyword>
<dbReference type="EMBL" id="CP074371">
    <property type="protein sequence ID" value="QVI24018.1"/>
    <property type="molecule type" value="Genomic_DNA"/>
</dbReference>
<keyword evidence="6" id="KW-0411">Iron-sulfur</keyword>
<keyword evidence="13" id="KW-1185">Reference proteome</keyword>
<dbReference type="RefSeq" id="WP_213560082.1">
    <property type="nucleotide sequence ID" value="NZ_JBFAJM010000013.1"/>
</dbReference>
<reference evidence="12 13" key="1">
    <citation type="submission" date="2021-04" db="EMBL/GenBank/DDBJ databases">
        <title>Nocardia tengchongensis.</title>
        <authorList>
            <person name="Zhuang k."/>
            <person name="Ran Y."/>
            <person name="Li W."/>
        </authorList>
    </citation>
    <scope>NUCLEOTIDE SEQUENCE [LARGE SCALE GENOMIC DNA]</scope>
    <source>
        <strain evidence="12 13">CFH S0057</strain>
    </source>
</reference>
<dbReference type="GeneID" id="300993909"/>
<dbReference type="Gene3D" id="2.102.10.10">
    <property type="entry name" value="Rieske [2Fe-2S] iron-sulphur domain"/>
    <property type="match status" value="1"/>
</dbReference>
<feature type="domain" description="Rieske" evidence="11">
    <location>
        <begin position="55"/>
        <end position="151"/>
    </location>
</feature>